<sequence length="82" mass="9931">MSEVKTRIDYMEACLDKPLTMPRLETMTIYRDDFDWMVKTIEELLDFQEEALKSAKTIYRQNKRIEELEEEIVQWKKSHSGK</sequence>
<comment type="caution">
    <text evidence="1">The sequence shown here is derived from an EMBL/GenBank/DDBJ whole genome shotgun (WGS) entry which is preliminary data.</text>
</comment>
<evidence type="ECO:0000313" key="1">
    <source>
        <dbReference type="EMBL" id="MED1201973.1"/>
    </source>
</evidence>
<dbReference type="RefSeq" id="WP_066264530.1">
    <property type="nucleotide sequence ID" value="NZ_JARMAB010000004.1"/>
</dbReference>
<organism evidence="1 2">
    <name type="scientific">Heyndrickxia acidicola</name>
    <dbReference type="NCBI Taxonomy" id="209389"/>
    <lineage>
        <taxon>Bacteria</taxon>
        <taxon>Bacillati</taxon>
        <taxon>Bacillota</taxon>
        <taxon>Bacilli</taxon>
        <taxon>Bacillales</taxon>
        <taxon>Bacillaceae</taxon>
        <taxon>Heyndrickxia</taxon>
    </lineage>
</organism>
<evidence type="ECO:0000313" key="2">
    <source>
        <dbReference type="Proteomes" id="UP001341444"/>
    </source>
</evidence>
<protein>
    <submittedName>
        <fullName evidence="1">Uncharacterized protein</fullName>
    </submittedName>
</protein>
<accession>A0ABU6ME69</accession>
<dbReference type="Proteomes" id="UP001341444">
    <property type="component" value="Unassembled WGS sequence"/>
</dbReference>
<keyword evidence="2" id="KW-1185">Reference proteome</keyword>
<name>A0ABU6ME69_9BACI</name>
<gene>
    <name evidence="1" type="ORF">P4T90_02580</name>
</gene>
<proteinExistence type="predicted"/>
<dbReference type="EMBL" id="JARMAB010000004">
    <property type="protein sequence ID" value="MED1201973.1"/>
    <property type="molecule type" value="Genomic_DNA"/>
</dbReference>
<reference evidence="1 2" key="1">
    <citation type="submission" date="2023-03" db="EMBL/GenBank/DDBJ databases">
        <title>Bacillus Genome Sequencing.</title>
        <authorList>
            <person name="Dunlap C."/>
        </authorList>
    </citation>
    <scope>NUCLEOTIDE SEQUENCE [LARGE SCALE GENOMIC DNA]</scope>
    <source>
        <strain evidence="1 2">B-23453</strain>
    </source>
</reference>